<sequence length="79" mass="9063">MNTATLCPPEPQSVKSTSLENADAMLIALRSQRYVVVRRDRPLRLVPAERVCKRVRDLKPGDEVFYNGRRDEVLSLCVY</sequence>
<proteinExistence type="predicted"/>
<evidence type="ECO:0000313" key="1">
    <source>
        <dbReference type="EMBL" id="QDT08470.1"/>
    </source>
</evidence>
<keyword evidence="2" id="KW-1185">Reference proteome</keyword>
<accession>A0A517NMW8</accession>
<gene>
    <name evidence="1" type="ORF">K239x_04090</name>
</gene>
<name>A0A517NMW8_9BACT</name>
<dbReference type="Proteomes" id="UP000319817">
    <property type="component" value="Chromosome"/>
</dbReference>
<dbReference type="AlphaFoldDB" id="A0A517NMW8"/>
<protein>
    <submittedName>
        <fullName evidence="1">Uncharacterized protein</fullName>
    </submittedName>
</protein>
<dbReference type="RefSeq" id="WP_145416010.1">
    <property type="nucleotide sequence ID" value="NZ_CP036526.1"/>
</dbReference>
<reference evidence="1 2" key="1">
    <citation type="submission" date="2019-02" db="EMBL/GenBank/DDBJ databases">
        <title>Deep-cultivation of Planctomycetes and their phenomic and genomic characterization uncovers novel biology.</title>
        <authorList>
            <person name="Wiegand S."/>
            <person name="Jogler M."/>
            <person name="Boedeker C."/>
            <person name="Pinto D."/>
            <person name="Vollmers J."/>
            <person name="Rivas-Marin E."/>
            <person name="Kohn T."/>
            <person name="Peeters S.H."/>
            <person name="Heuer A."/>
            <person name="Rast P."/>
            <person name="Oberbeckmann S."/>
            <person name="Bunk B."/>
            <person name="Jeske O."/>
            <person name="Meyerdierks A."/>
            <person name="Storesund J.E."/>
            <person name="Kallscheuer N."/>
            <person name="Luecker S."/>
            <person name="Lage O.M."/>
            <person name="Pohl T."/>
            <person name="Merkel B.J."/>
            <person name="Hornburger P."/>
            <person name="Mueller R.-W."/>
            <person name="Bruemmer F."/>
            <person name="Labrenz M."/>
            <person name="Spormann A.M."/>
            <person name="Op den Camp H."/>
            <person name="Overmann J."/>
            <person name="Amann R."/>
            <person name="Jetten M.S.M."/>
            <person name="Mascher T."/>
            <person name="Medema M.H."/>
            <person name="Devos D.P."/>
            <person name="Kaster A.-K."/>
            <person name="Ovreas L."/>
            <person name="Rohde M."/>
            <person name="Galperin M.Y."/>
            <person name="Jogler C."/>
        </authorList>
    </citation>
    <scope>NUCLEOTIDE SEQUENCE [LARGE SCALE GENOMIC DNA]</scope>
    <source>
        <strain evidence="1 2">K23_9</strain>
    </source>
</reference>
<evidence type="ECO:0000313" key="2">
    <source>
        <dbReference type="Proteomes" id="UP000319817"/>
    </source>
</evidence>
<organism evidence="1 2">
    <name type="scientific">Stieleria marina</name>
    <dbReference type="NCBI Taxonomy" id="1930275"/>
    <lineage>
        <taxon>Bacteria</taxon>
        <taxon>Pseudomonadati</taxon>
        <taxon>Planctomycetota</taxon>
        <taxon>Planctomycetia</taxon>
        <taxon>Pirellulales</taxon>
        <taxon>Pirellulaceae</taxon>
        <taxon>Stieleria</taxon>
    </lineage>
</organism>
<dbReference type="EMBL" id="CP036526">
    <property type="protein sequence ID" value="QDT08470.1"/>
    <property type="molecule type" value="Genomic_DNA"/>
</dbReference>